<feature type="region of interest" description="Disordered" evidence="1">
    <location>
        <begin position="1"/>
        <end position="23"/>
    </location>
</feature>
<keyword evidence="3" id="KW-1185">Reference proteome</keyword>
<gene>
    <name evidence="2" type="ORF">HNR02_002130</name>
</gene>
<name>A0A853B1V1_9PSEU</name>
<sequence length="89" mass="10031">MSRWRQPHRTAASAGPGVDQVSRRVHRGLTCPVCGRRRREMRVFGTPRHDASGTPKSRRMIRAELADLAGGWRPDPLCDRCRRSPVNGT</sequence>
<evidence type="ECO:0000313" key="2">
    <source>
        <dbReference type="EMBL" id="NYI88807.1"/>
    </source>
</evidence>
<accession>A0A853B1V1</accession>
<organism evidence="2 3">
    <name type="scientific">Amycolatopsis endophytica</name>
    <dbReference type="NCBI Taxonomy" id="860233"/>
    <lineage>
        <taxon>Bacteria</taxon>
        <taxon>Bacillati</taxon>
        <taxon>Actinomycetota</taxon>
        <taxon>Actinomycetes</taxon>
        <taxon>Pseudonocardiales</taxon>
        <taxon>Pseudonocardiaceae</taxon>
        <taxon>Amycolatopsis</taxon>
    </lineage>
</organism>
<dbReference type="AlphaFoldDB" id="A0A853B1V1"/>
<reference evidence="2 3" key="1">
    <citation type="submission" date="2020-07" db="EMBL/GenBank/DDBJ databases">
        <title>Sequencing the genomes of 1000 actinobacteria strains.</title>
        <authorList>
            <person name="Klenk H.-P."/>
        </authorList>
    </citation>
    <scope>NUCLEOTIDE SEQUENCE [LARGE SCALE GENOMIC DNA]</scope>
    <source>
        <strain evidence="2 3">DSM 104006</strain>
    </source>
</reference>
<evidence type="ECO:0000256" key="1">
    <source>
        <dbReference type="SAM" id="MobiDB-lite"/>
    </source>
</evidence>
<comment type="caution">
    <text evidence="2">The sequence shown here is derived from an EMBL/GenBank/DDBJ whole genome shotgun (WGS) entry which is preliminary data.</text>
</comment>
<dbReference type="Proteomes" id="UP000549616">
    <property type="component" value="Unassembled WGS sequence"/>
</dbReference>
<dbReference type="EMBL" id="JACCFK010000001">
    <property type="protein sequence ID" value="NYI88807.1"/>
    <property type="molecule type" value="Genomic_DNA"/>
</dbReference>
<evidence type="ECO:0000313" key="3">
    <source>
        <dbReference type="Proteomes" id="UP000549616"/>
    </source>
</evidence>
<proteinExistence type="predicted"/>
<dbReference type="RefSeq" id="WP_179772989.1">
    <property type="nucleotide sequence ID" value="NZ_JACCFK010000001.1"/>
</dbReference>
<protein>
    <submittedName>
        <fullName evidence="2">Uncharacterized protein</fullName>
    </submittedName>
</protein>